<name>A0A3E0GWA5_9PSEU</name>
<organism evidence="2 3">
    <name type="scientific">Kutzneria buriramensis</name>
    <dbReference type="NCBI Taxonomy" id="1045776"/>
    <lineage>
        <taxon>Bacteria</taxon>
        <taxon>Bacillati</taxon>
        <taxon>Actinomycetota</taxon>
        <taxon>Actinomycetes</taxon>
        <taxon>Pseudonocardiales</taxon>
        <taxon>Pseudonocardiaceae</taxon>
        <taxon>Kutzneria</taxon>
    </lineage>
</organism>
<dbReference type="EMBL" id="QUNO01000026">
    <property type="protein sequence ID" value="REH28616.1"/>
    <property type="molecule type" value="Genomic_DNA"/>
</dbReference>
<keyword evidence="3" id="KW-1185">Reference proteome</keyword>
<dbReference type="Pfam" id="PF02826">
    <property type="entry name" value="2-Hacid_dh_C"/>
    <property type="match status" value="1"/>
</dbReference>
<sequence length="59" mass="6317">MCSLAAQGFGMQVRHYDPGKGDEKLSQAVGFEELLRISDIVSVHVPVTPVPAQLVGQLP</sequence>
<evidence type="ECO:0000259" key="1">
    <source>
        <dbReference type="Pfam" id="PF02826"/>
    </source>
</evidence>
<dbReference type="OrthoDB" id="117809at2"/>
<evidence type="ECO:0000313" key="3">
    <source>
        <dbReference type="Proteomes" id="UP000256269"/>
    </source>
</evidence>
<gene>
    <name evidence="2" type="ORF">BCF44_12658</name>
</gene>
<dbReference type="InterPro" id="IPR006140">
    <property type="entry name" value="D-isomer_DH_NAD-bd"/>
</dbReference>
<dbReference type="RefSeq" id="WP_116181403.1">
    <property type="nucleotide sequence ID" value="NZ_CP144375.1"/>
</dbReference>
<dbReference type="Proteomes" id="UP000256269">
    <property type="component" value="Unassembled WGS sequence"/>
</dbReference>
<feature type="domain" description="D-isomer specific 2-hydroxyacid dehydrogenase NAD-binding" evidence="1">
    <location>
        <begin position="6"/>
        <end position="55"/>
    </location>
</feature>
<dbReference type="Gene3D" id="3.40.50.720">
    <property type="entry name" value="NAD(P)-binding Rossmann-like Domain"/>
    <property type="match status" value="1"/>
</dbReference>
<dbReference type="SUPFAM" id="SSF51735">
    <property type="entry name" value="NAD(P)-binding Rossmann-fold domains"/>
    <property type="match status" value="1"/>
</dbReference>
<dbReference type="GO" id="GO:0051287">
    <property type="term" value="F:NAD binding"/>
    <property type="evidence" value="ECO:0007669"/>
    <property type="project" value="InterPro"/>
</dbReference>
<protein>
    <submittedName>
        <fullName evidence="2">D-3-phosphoglycerate dehydrogenase/D-lactate dehydrogenase</fullName>
    </submittedName>
</protein>
<evidence type="ECO:0000313" key="2">
    <source>
        <dbReference type="EMBL" id="REH28616.1"/>
    </source>
</evidence>
<dbReference type="InterPro" id="IPR036291">
    <property type="entry name" value="NAD(P)-bd_dom_sf"/>
</dbReference>
<reference evidence="2 3" key="1">
    <citation type="submission" date="2018-08" db="EMBL/GenBank/DDBJ databases">
        <title>Genomic Encyclopedia of Archaeal and Bacterial Type Strains, Phase II (KMG-II): from individual species to whole genera.</title>
        <authorList>
            <person name="Goeker M."/>
        </authorList>
    </citation>
    <scope>NUCLEOTIDE SEQUENCE [LARGE SCALE GENOMIC DNA]</scope>
    <source>
        <strain evidence="2 3">DSM 45791</strain>
    </source>
</reference>
<accession>A0A3E0GWA5</accession>
<dbReference type="AlphaFoldDB" id="A0A3E0GWA5"/>
<comment type="caution">
    <text evidence="2">The sequence shown here is derived from an EMBL/GenBank/DDBJ whole genome shotgun (WGS) entry which is preliminary data.</text>
</comment>
<proteinExistence type="predicted"/>